<dbReference type="Proteomes" id="UP001196413">
    <property type="component" value="Unassembled WGS sequence"/>
</dbReference>
<organism evidence="2 3">
    <name type="scientific">Parelaphostrongylus tenuis</name>
    <name type="common">Meningeal worm</name>
    <dbReference type="NCBI Taxonomy" id="148309"/>
    <lineage>
        <taxon>Eukaryota</taxon>
        <taxon>Metazoa</taxon>
        <taxon>Ecdysozoa</taxon>
        <taxon>Nematoda</taxon>
        <taxon>Chromadorea</taxon>
        <taxon>Rhabditida</taxon>
        <taxon>Rhabditina</taxon>
        <taxon>Rhabditomorpha</taxon>
        <taxon>Strongyloidea</taxon>
        <taxon>Metastrongylidae</taxon>
        <taxon>Parelaphostrongylus</taxon>
    </lineage>
</organism>
<sequence length="56" mass="6261">MNKEDMMISMSAVKAKLKGHCPCAFIQARSTQERATVQRRTDRSAVRNAGHVKMLA</sequence>
<protein>
    <submittedName>
        <fullName evidence="2">Uncharacterized protein</fullName>
    </submittedName>
</protein>
<evidence type="ECO:0000256" key="1">
    <source>
        <dbReference type="SAM" id="MobiDB-lite"/>
    </source>
</evidence>
<evidence type="ECO:0000313" key="3">
    <source>
        <dbReference type="Proteomes" id="UP001196413"/>
    </source>
</evidence>
<feature type="region of interest" description="Disordered" evidence="1">
    <location>
        <begin position="34"/>
        <end position="56"/>
    </location>
</feature>
<evidence type="ECO:0000313" key="2">
    <source>
        <dbReference type="EMBL" id="KAJ1368800.1"/>
    </source>
</evidence>
<keyword evidence="3" id="KW-1185">Reference proteome</keyword>
<gene>
    <name evidence="2" type="ORF">KIN20_030126</name>
</gene>
<accession>A0AAD5R3B4</accession>
<name>A0AAD5R3B4_PARTN</name>
<reference evidence="2" key="1">
    <citation type="submission" date="2021-06" db="EMBL/GenBank/DDBJ databases">
        <title>Parelaphostrongylus tenuis whole genome reference sequence.</title>
        <authorList>
            <person name="Garwood T.J."/>
            <person name="Larsen P.A."/>
            <person name="Fountain-Jones N.M."/>
            <person name="Garbe J.R."/>
            <person name="Macchietto M.G."/>
            <person name="Kania S.A."/>
            <person name="Gerhold R.W."/>
            <person name="Richards J.E."/>
            <person name="Wolf T.M."/>
        </authorList>
    </citation>
    <scope>NUCLEOTIDE SEQUENCE</scope>
    <source>
        <strain evidence="2">MNPRO001-30</strain>
        <tissue evidence="2">Meninges</tissue>
    </source>
</reference>
<comment type="caution">
    <text evidence="2">The sequence shown here is derived from an EMBL/GenBank/DDBJ whole genome shotgun (WGS) entry which is preliminary data.</text>
</comment>
<dbReference type="AlphaFoldDB" id="A0AAD5R3B4"/>
<dbReference type="EMBL" id="JAHQIW010006312">
    <property type="protein sequence ID" value="KAJ1368800.1"/>
    <property type="molecule type" value="Genomic_DNA"/>
</dbReference>
<proteinExistence type="predicted"/>